<name>A0A7N2N598_QUELO</name>
<dbReference type="InterPro" id="IPR040240">
    <property type="entry name" value="TAF1"/>
</dbReference>
<dbReference type="InParanoid" id="A0A7N2N598"/>
<dbReference type="GO" id="GO:0004402">
    <property type="term" value="F:histone acetyltransferase activity"/>
    <property type="evidence" value="ECO:0007669"/>
    <property type="project" value="InterPro"/>
</dbReference>
<dbReference type="GO" id="GO:0051123">
    <property type="term" value="P:RNA polymerase II preinitiation complex assembly"/>
    <property type="evidence" value="ECO:0007669"/>
    <property type="project" value="TreeGrafter"/>
</dbReference>
<dbReference type="AlphaFoldDB" id="A0A7N2N598"/>
<dbReference type="Pfam" id="PF15288">
    <property type="entry name" value="zf-CCHC_6"/>
    <property type="match status" value="1"/>
</dbReference>
<dbReference type="GO" id="GO:0005669">
    <property type="term" value="C:transcription factor TFIID complex"/>
    <property type="evidence" value="ECO:0007669"/>
    <property type="project" value="InterPro"/>
</dbReference>
<keyword evidence="4" id="KW-1185">Reference proteome</keyword>
<evidence type="ECO:0000313" key="4">
    <source>
        <dbReference type="Proteomes" id="UP000594261"/>
    </source>
</evidence>
<protein>
    <recommendedName>
        <fullName evidence="2">Zinc knuckle domain-containing protein</fullName>
    </recommendedName>
</protein>
<reference evidence="3" key="2">
    <citation type="submission" date="2021-01" db="UniProtKB">
        <authorList>
            <consortium name="EnsemblPlants"/>
        </authorList>
    </citation>
    <scope>IDENTIFICATION</scope>
</reference>
<feature type="region of interest" description="Disordered" evidence="1">
    <location>
        <begin position="312"/>
        <end position="332"/>
    </location>
</feature>
<dbReference type="EMBL" id="LRBV02000012">
    <property type="status" value="NOT_ANNOTATED_CDS"/>
    <property type="molecule type" value="Genomic_DNA"/>
</dbReference>
<dbReference type="EnsemblPlants" id="QL12p030812:mrna">
    <property type="protein sequence ID" value="QL12p030812:mrna"/>
    <property type="gene ID" value="QL12p030812"/>
</dbReference>
<dbReference type="Proteomes" id="UP000594261">
    <property type="component" value="Chromosome 12"/>
</dbReference>
<dbReference type="Gramene" id="QL12p030812:mrna">
    <property type="protein sequence ID" value="QL12p030812:mrna"/>
    <property type="gene ID" value="QL12p030812"/>
</dbReference>
<accession>A0A7N2N598</accession>
<evidence type="ECO:0000256" key="1">
    <source>
        <dbReference type="SAM" id="MobiDB-lite"/>
    </source>
</evidence>
<feature type="domain" description="Zinc knuckle" evidence="2">
    <location>
        <begin position="285"/>
        <end position="303"/>
    </location>
</feature>
<evidence type="ECO:0000313" key="3">
    <source>
        <dbReference type="EnsemblPlants" id="QL12p030812:mrna"/>
    </source>
</evidence>
<organism evidence="3 4">
    <name type="scientific">Quercus lobata</name>
    <name type="common">Valley oak</name>
    <dbReference type="NCBI Taxonomy" id="97700"/>
    <lineage>
        <taxon>Eukaryota</taxon>
        <taxon>Viridiplantae</taxon>
        <taxon>Streptophyta</taxon>
        <taxon>Embryophyta</taxon>
        <taxon>Tracheophyta</taxon>
        <taxon>Spermatophyta</taxon>
        <taxon>Magnoliopsida</taxon>
        <taxon>eudicotyledons</taxon>
        <taxon>Gunneridae</taxon>
        <taxon>Pentapetalae</taxon>
        <taxon>rosids</taxon>
        <taxon>fabids</taxon>
        <taxon>Fagales</taxon>
        <taxon>Fagaceae</taxon>
        <taxon>Quercus</taxon>
    </lineage>
</organism>
<proteinExistence type="predicted"/>
<evidence type="ECO:0000259" key="2">
    <source>
        <dbReference type="Pfam" id="PF15288"/>
    </source>
</evidence>
<sequence length="332" mass="37442">MKPKDAETPKPSIKIRPPANTIRDQLESHKRSIVIQPPTEIDREQPQKKIIIKQPKEIIDLDQFDVCEEEIAKLTRWHRIAMIRKLSNRENESDSEGNSDLDSFAGDLENLLDAEECEEEVGNYESKHDKADGVKGLKMRRRPSIARAEEENEDEAVEAAELCRLLMEDDEAERRKKKKTKVVREETGLALGLQPSFGFENTNRIKQIVSTAQPDGSYSSKEIFNKDMKEVENVIAKKGKYGKVKALTKKNDITSVGLVSKKIKISGDKVKVFKEKKSARESFVCGACGQLGHMRTNKNCPKYGEDLEAHVETADPEKAPAKIKPLDPSSQT</sequence>
<dbReference type="InterPro" id="IPR041670">
    <property type="entry name" value="Znf-CCHC_6"/>
</dbReference>
<reference evidence="3 4" key="1">
    <citation type="journal article" date="2016" name="G3 (Bethesda)">
        <title>First Draft Assembly and Annotation of the Genome of a California Endemic Oak Quercus lobata Nee (Fagaceae).</title>
        <authorList>
            <person name="Sork V.L."/>
            <person name="Fitz-Gibbon S.T."/>
            <person name="Puiu D."/>
            <person name="Crepeau M."/>
            <person name="Gugger P.F."/>
            <person name="Sherman R."/>
            <person name="Stevens K."/>
            <person name="Langley C.H."/>
            <person name="Pellegrini M."/>
            <person name="Salzberg S.L."/>
        </authorList>
    </citation>
    <scope>NUCLEOTIDE SEQUENCE [LARGE SCALE GENOMIC DNA]</scope>
    <source>
        <strain evidence="3 4">cv. SW786</strain>
    </source>
</reference>
<dbReference type="PANTHER" id="PTHR13900">
    <property type="entry name" value="TRANSCRIPTION INITIATION FACTOR TFIID"/>
    <property type="match status" value="1"/>
</dbReference>
<dbReference type="GO" id="GO:0017025">
    <property type="term" value="F:TBP-class protein binding"/>
    <property type="evidence" value="ECO:0007669"/>
    <property type="project" value="InterPro"/>
</dbReference>
<feature type="region of interest" description="Disordered" evidence="1">
    <location>
        <begin position="1"/>
        <end position="22"/>
    </location>
</feature>
<dbReference type="GO" id="GO:0016251">
    <property type="term" value="F:RNA polymerase II general transcription initiation factor activity"/>
    <property type="evidence" value="ECO:0007669"/>
    <property type="project" value="InterPro"/>
</dbReference>
<dbReference type="PANTHER" id="PTHR13900:SF0">
    <property type="entry name" value="TRANSCRIPTION INITIATION FACTOR TFIID SUBUNIT 1"/>
    <property type="match status" value="1"/>
</dbReference>